<evidence type="ECO:0000256" key="1">
    <source>
        <dbReference type="SAM" id="SignalP"/>
    </source>
</evidence>
<feature type="chain" id="PRO_5041162168" evidence="1">
    <location>
        <begin position="29"/>
        <end position="81"/>
    </location>
</feature>
<name>A0A0N4U6A4_DRAME</name>
<proteinExistence type="predicted"/>
<evidence type="ECO:0000313" key="5">
    <source>
        <dbReference type="WBParaSite" id="DME_0000244101-mRNA-1"/>
    </source>
</evidence>
<gene>
    <name evidence="2" type="ORF">DME_LOCUS6801</name>
</gene>
<evidence type="ECO:0000313" key="2">
    <source>
        <dbReference type="EMBL" id="VDN56828.1"/>
    </source>
</evidence>
<evidence type="ECO:0000313" key="3">
    <source>
        <dbReference type="Proteomes" id="UP000038040"/>
    </source>
</evidence>
<organism evidence="3 5">
    <name type="scientific">Dracunculus medinensis</name>
    <name type="common">Guinea worm</name>
    <dbReference type="NCBI Taxonomy" id="318479"/>
    <lineage>
        <taxon>Eukaryota</taxon>
        <taxon>Metazoa</taxon>
        <taxon>Ecdysozoa</taxon>
        <taxon>Nematoda</taxon>
        <taxon>Chromadorea</taxon>
        <taxon>Rhabditida</taxon>
        <taxon>Spirurina</taxon>
        <taxon>Dracunculoidea</taxon>
        <taxon>Dracunculidae</taxon>
        <taxon>Dracunculus</taxon>
    </lineage>
</organism>
<feature type="signal peptide" evidence="1">
    <location>
        <begin position="1"/>
        <end position="28"/>
    </location>
</feature>
<reference evidence="5" key="1">
    <citation type="submission" date="2017-02" db="UniProtKB">
        <authorList>
            <consortium name="WormBaseParasite"/>
        </authorList>
    </citation>
    <scope>IDENTIFICATION</scope>
</reference>
<dbReference type="WBParaSite" id="DME_0000244101-mRNA-1">
    <property type="protein sequence ID" value="DME_0000244101-mRNA-1"/>
    <property type="gene ID" value="DME_0000244101"/>
</dbReference>
<dbReference type="EMBL" id="UYYG01001157">
    <property type="protein sequence ID" value="VDN56828.1"/>
    <property type="molecule type" value="Genomic_DNA"/>
</dbReference>
<accession>A0A0N4U6A4</accession>
<reference evidence="2 4" key="2">
    <citation type="submission" date="2018-11" db="EMBL/GenBank/DDBJ databases">
        <authorList>
            <consortium name="Pathogen Informatics"/>
        </authorList>
    </citation>
    <scope>NUCLEOTIDE SEQUENCE [LARGE SCALE GENOMIC DNA]</scope>
</reference>
<keyword evidence="4" id="KW-1185">Reference proteome</keyword>
<protein>
    <submittedName>
        <fullName evidence="5">Glycine-rich protein</fullName>
    </submittedName>
</protein>
<dbReference type="Proteomes" id="UP000274756">
    <property type="component" value="Unassembled WGS sequence"/>
</dbReference>
<keyword evidence="1" id="KW-0732">Signal</keyword>
<evidence type="ECO:0000313" key="4">
    <source>
        <dbReference type="Proteomes" id="UP000274756"/>
    </source>
</evidence>
<dbReference type="Proteomes" id="UP000038040">
    <property type="component" value="Unplaced"/>
</dbReference>
<sequence>MRKTKFQCVSLAMLLIIVILIAATGIEARGRLIGRYKRQSGKGWGNWGGGWGGAWGGYGTGYGNNFGGVWQDVWVADLINI</sequence>
<dbReference type="AlphaFoldDB" id="A0A0N4U6A4"/>